<dbReference type="AlphaFoldDB" id="W8RZS9"/>
<dbReference type="PANTHER" id="PTHR22916">
    <property type="entry name" value="GLYCOSYLTRANSFERASE"/>
    <property type="match status" value="1"/>
</dbReference>
<dbReference type="Gene3D" id="3.40.50.2000">
    <property type="entry name" value="Glycogen Phosphorylase B"/>
    <property type="match status" value="1"/>
</dbReference>
<protein>
    <recommendedName>
        <fullName evidence="1">Glycosyltransferase 2-like domain-containing protein</fullName>
    </recommendedName>
</protein>
<dbReference type="InterPro" id="IPR021466">
    <property type="entry name" value="Put_rhamnosyl_transferase"/>
</dbReference>
<dbReference type="CDD" id="cd00761">
    <property type="entry name" value="Glyco_tranf_GTA_type"/>
    <property type="match status" value="1"/>
</dbReference>
<evidence type="ECO:0000313" key="2">
    <source>
        <dbReference type="EMBL" id="AHL77661.1"/>
    </source>
</evidence>
<dbReference type="SUPFAM" id="SSF53448">
    <property type="entry name" value="Nucleotide-diphospho-sugar transferases"/>
    <property type="match status" value="1"/>
</dbReference>
<evidence type="ECO:0000313" key="3">
    <source>
        <dbReference type="Proteomes" id="UP000019522"/>
    </source>
</evidence>
<gene>
    <name evidence="2" type="ORF">CH92_13915</name>
</gene>
<reference evidence="3" key="1">
    <citation type="journal article" date="2014" name="Genome Announc.">
        <title>Complete Genome Sequence of the Highly Transformable Pseudomonas stutzeri Strain 28a24.</title>
        <authorList>
            <person name="Smith B.A."/>
            <person name="Dougherty K.M."/>
            <person name="Baltrus D.A."/>
        </authorList>
    </citation>
    <scope>NUCLEOTIDE SEQUENCE [LARGE SCALE GENOMIC DNA]</scope>
    <source>
        <strain evidence="3">28a24</strain>
    </source>
</reference>
<reference evidence="2 3" key="2">
    <citation type="submission" date="2014-03" db="EMBL/GenBank/DDBJ databases">
        <authorList>
            <person name="Baltrus D."/>
            <person name="Dougherty K."/>
        </authorList>
    </citation>
    <scope>NUCLEOTIDE SEQUENCE</scope>
    <source>
        <strain evidence="2 3">28a24</strain>
    </source>
</reference>
<dbReference type="SUPFAM" id="SSF53756">
    <property type="entry name" value="UDP-Glycosyltransferase/glycogen phosphorylase"/>
    <property type="match status" value="1"/>
</dbReference>
<proteinExistence type="predicted"/>
<evidence type="ECO:0000259" key="1">
    <source>
        <dbReference type="Pfam" id="PF00535"/>
    </source>
</evidence>
<dbReference type="PANTHER" id="PTHR22916:SF3">
    <property type="entry name" value="UDP-GLCNAC:BETAGAL BETA-1,3-N-ACETYLGLUCOSAMINYLTRANSFERASE-LIKE PROTEIN 1"/>
    <property type="match status" value="1"/>
</dbReference>
<dbReference type="Pfam" id="PF11316">
    <property type="entry name" value="Rhamno_transf"/>
    <property type="match status" value="1"/>
</dbReference>
<dbReference type="KEGG" id="pstt:CH92_13915"/>
<dbReference type="InterPro" id="IPR001173">
    <property type="entry name" value="Glyco_trans_2-like"/>
</dbReference>
<organism evidence="2 3">
    <name type="scientific">Stutzerimonas stutzeri</name>
    <name type="common">Pseudomonas stutzeri</name>
    <dbReference type="NCBI Taxonomy" id="316"/>
    <lineage>
        <taxon>Bacteria</taxon>
        <taxon>Pseudomonadati</taxon>
        <taxon>Pseudomonadota</taxon>
        <taxon>Gammaproteobacteria</taxon>
        <taxon>Pseudomonadales</taxon>
        <taxon>Pseudomonadaceae</taxon>
        <taxon>Stutzerimonas</taxon>
    </lineage>
</organism>
<dbReference type="Gene3D" id="3.90.550.10">
    <property type="entry name" value="Spore Coat Polysaccharide Biosynthesis Protein SpsA, Chain A"/>
    <property type="match status" value="1"/>
</dbReference>
<name>W8RZS9_STUST</name>
<sequence length="1261" mass="142735">MQPNWQQLADNVNYNKAAGGLREGDRIDWLVERSEYFKECSLSSVLRQERRPDFWFLLFSSGDEWAAAHVLPEDEHWIKPIFLAPGQSYESAISEAIIGAVYSKDDDAIIVSRMDNDDALSPSYFSKLEETIESADFQTEPGAILFPVGVRWDGLQGEVIQYRYGPFLNFVYSRKTILMGTFITPLDVNHAAVRGLEHVFVSHDSPLWLQVIHGGNVSNKMHVIKAREILTSEAVTEIFGVGEIRSFKVSQLGAALSTVQERLDKEQRSVTELQERIGFCESQLDDGARRLSEAREQLELQTKLTELNEQRYCSSLDHSARRLSEARERLRLQCQLTKLSEQCYRSSLSQQLAIAVAKLLRRPLGILKIPLAVYRILRRHHQGRVKRVALLAMRQNTRKKLKKAMQPIVEQRKGLKESSSLHSATPIPITNPSRAWGAVEDICKLSERKASLALYKTVLRTGSLQGRELIAHIASKGNCDMQRIYRAIEAYRDPSLKDKGEEVLRLLSLPSARQLASVMAGQCYEQDDEINALTLLSAMRDMYGEKKLGIASLELLGALAVNTNQPELLTSVLPDLDRNRLAGRFLHIDSLHPVFGSNEEIWLGEINQLFQSYALEPIFFSKPGSLAFSNLTCKATSLVAAGPLVSVIVTAWEPDEGLLLAVKSLLQQSWVNLEVIIVDDASSLSCAEIFNACMTMDSRVKVIRQPVNLGTYCARNVGLREARGVYVTFQDSDDWSHPRRIELQVRALEGDSRFVSCHSYCLRVSENLMLSKPERPVFYNNASSLMFEREPVVSRVGYMDAVRKGADTEYALRIALIFGDDSCCRIEKPLAFVRLGEGSLSRDEFKLGWQHPARLAYKNIYRFWHGLIRKGEASPYLDGSIEERQFPAPLRFQVDRNKSREFIYDVVFIGDWRSFGGPQKSMIEEIKALHQRGLKIGICALEAYRFMVPSIRDLCEPVTDLIYRRVVDQVVIDDAITVRLAILRYPPILQWIPHQPFTWSIGEMWITANQAPHELDGRDIRYHVSDCIRNAQQLFGRNPLWVPQGPQVRKALLPLLPAKLLAPFDNPGIIKTEEWVVKREDQCGRIPVVGRYSRDNPMKFPSTLHEASLAYMAGKEIDVKIMGGTKSLAALLSGAPVPKNWDILPYGSMPVAEFLSNIDFFVYFDNELIVEAFGRSILEAITAGVVVILPPHFREVFGDAAIYCKAEEVFDHVLRYFSDCEMYKKQVEMASRYVLESFSYDAFYGRVADALLVADTRRGGK</sequence>
<dbReference type="PATRIC" id="fig|316.77.peg.2779"/>
<feature type="domain" description="Glycosyltransferase 2-like" evidence="1">
    <location>
        <begin position="646"/>
        <end position="758"/>
    </location>
</feature>
<dbReference type="Proteomes" id="UP000019522">
    <property type="component" value="Chromosome"/>
</dbReference>
<accession>W8RZS9</accession>
<dbReference type="Pfam" id="PF00535">
    <property type="entry name" value="Glycos_transf_2"/>
    <property type="match status" value="1"/>
</dbReference>
<dbReference type="GO" id="GO:0016758">
    <property type="term" value="F:hexosyltransferase activity"/>
    <property type="evidence" value="ECO:0007669"/>
    <property type="project" value="UniProtKB-ARBA"/>
</dbReference>
<dbReference type="EMBL" id="CP007441">
    <property type="protein sequence ID" value="AHL77661.1"/>
    <property type="molecule type" value="Genomic_DNA"/>
</dbReference>
<dbReference type="InterPro" id="IPR029044">
    <property type="entry name" value="Nucleotide-diphossugar_trans"/>
</dbReference>